<dbReference type="EnsemblMetazoa" id="PPA02423.1">
    <property type="protein sequence ID" value="PPA02423.1"/>
    <property type="gene ID" value="WBGene00091977"/>
</dbReference>
<dbReference type="InterPro" id="IPR000873">
    <property type="entry name" value="AMP-dep_synth/lig_dom"/>
</dbReference>
<dbReference type="InterPro" id="IPR016162">
    <property type="entry name" value="Ald_DH_N"/>
</dbReference>
<gene>
    <name evidence="3" type="primary">WBGene00091977</name>
</gene>
<dbReference type="Pfam" id="PF00501">
    <property type="entry name" value="AMP-binding"/>
    <property type="match status" value="1"/>
</dbReference>
<evidence type="ECO:0000259" key="2">
    <source>
        <dbReference type="Pfam" id="PF00501"/>
    </source>
</evidence>
<feature type="domain" description="AMP-dependent synthetase/ligase" evidence="2">
    <location>
        <begin position="64"/>
        <end position="168"/>
    </location>
</feature>
<dbReference type="GO" id="GO:0016491">
    <property type="term" value="F:oxidoreductase activity"/>
    <property type="evidence" value="ECO:0007669"/>
    <property type="project" value="InterPro"/>
</dbReference>
<dbReference type="AlphaFoldDB" id="A0A2A6BPJ2"/>
<reference evidence="3" key="2">
    <citation type="submission" date="2022-06" db="UniProtKB">
        <authorList>
            <consortium name="EnsemblMetazoa"/>
        </authorList>
    </citation>
    <scope>IDENTIFICATION</scope>
    <source>
        <strain evidence="3">PS312</strain>
    </source>
</reference>
<accession>A0A8R1U4D4</accession>
<protein>
    <submittedName>
        <fullName evidence="3">AMP-binding protein</fullName>
    </submittedName>
</protein>
<dbReference type="PANTHER" id="PTHR24095:SF244">
    <property type="entry name" value="ACETYL-COENZYME A SYNTHETASE"/>
    <property type="match status" value="1"/>
</dbReference>
<name>A0A2A6BPJ2_PRIPA</name>
<dbReference type="Gene3D" id="3.40.50.12780">
    <property type="entry name" value="N-terminal domain of ligase-like"/>
    <property type="match status" value="1"/>
</dbReference>
<dbReference type="InterPro" id="IPR016161">
    <property type="entry name" value="Ald_DH/histidinol_DH"/>
</dbReference>
<dbReference type="GO" id="GO:0003987">
    <property type="term" value="F:acetate-CoA ligase activity"/>
    <property type="evidence" value="ECO:0000318"/>
    <property type="project" value="GO_Central"/>
</dbReference>
<feature type="domain" description="Aldehyde dehydrogenase" evidence="1">
    <location>
        <begin position="392"/>
        <end position="479"/>
    </location>
</feature>
<keyword evidence="4" id="KW-1185">Reference proteome</keyword>
<dbReference type="GO" id="GO:0006085">
    <property type="term" value="P:acetyl-CoA biosynthetic process"/>
    <property type="evidence" value="ECO:0000318"/>
    <property type="project" value="GO_Central"/>
</dbReference>
<dbReference type="SUPFAM" id="SSF56801">
    <property type="entry name" value="Acetyl-CoA synthetase-like"/>
    <property type="match status" value="1"/>
</dbReference>
<sequence length="495" mass="54532">MSPSLISRVKWENDVVKDEGGVVEGKTSICFNAIDRHFIANDGKHDPIVTWEGNFWECTEDVHDYAEFSIETLECVTRKIARALRERITGSGRLLVLLPNVIQLPLTVLAAERLGVVPVVVNPISISHERLCETLEAVKPTVIVTLDGFFQGKTLFATKMQLDEAIKESKISSIVEILVVGHVSARPGVPAPTNEYPGRRPSYSIQVPMTEGRDSEWSKVLSAMDKDVDKKMSLVWKGLPDTVIEYPQWKDKPLLASVSMRKVLECADKLADKLPPGPSLIVSTHNDDIFTLVALIAAMIAGKKVVFFEGALDYPDPARISFMIKKYEVETLVIDSLSYLDKDYTSMVSVPSLSTVITKEIEKTPTYSTMSFFVPSDVSGGLYFLDGNRVKGEGEATFPVYEPRSGAVVAQCPIASPAVVDSAVRSAAAAFPEWGTKTELERAQVLHKAAGIIRDNLEEIARAEVRCNGKPIYEARGERGQNVRPRVGSNHRPFG</sequence>
<dbReference type="Pfam" id="PF00171">
    <property type="entry name" value="Aldedh"/>
    <property type="match status" value="1"/>
</dbReference>
<proteinExistence type="predicted"/>
<evidence type="ECO:0000313" key="3">
    <source>
        <dbReference type="EnsemblMetazoa" id="PPA02423.1"/>
    </source>
</evidence>
<dbReference type="Gene3D" id="3.40.605.10">
    <property type="entry name" value="Aldehyde Dehydrogenase, Chain A, domain 1"/>
    <property type="match status" value="1"/>
</dbReference>
<accession>A0A2A6BPJ2</accession>
<organism evidence="3 4">
    <name type="scientific">Pristionchus pacificus</name>
    <name type="common">Parasitic nematode worm</name>
    <dbReference type="NCBI Taxonomy" id="54126"/>
    <lineage>
        <taxon>Eukaryota</taxon>
        <taxon>Metazoa</taxon>
        <taxon>Ecdysozoa</taxon>
        <taxon>Nematoda</taxon>
        <taxon>Chromadorea</taxon>
        <taxon>Rhabditida</taxon>
        <taxon>Rhabditina</taxon>
        <taxon>Diplogasteromorpha</taxon>
        <taxon>Diplogasteroidea</taxon>
        <taxon>Neodiplogasteridae</taxon>
        <taxon>Pristionchus</taxon>
    </lineage>
</organism>
<dbReference type="InterPro" id="IPR015590">
    <property type="entry name" value="Aldehyde_DH_dom"/>
</dbReference>
<reference evidence="4" key="1">
    <citation type="journal article" date="2008" name="Nat. Genet.">
        <title>The Pristionchus pacificus genome provides a unique perspective on nematode lifestyle and parasitism.</title>
        <authorList>
            <person name="Dieterich C."/>
            <person name="Clifton S.W."/>
            <person name="Schuster L.N."/>
            <person name="Chinwalla A."/>
            <person name="Delehaunty K."/>
            <person name="Dinkelacker I."/>
            <person name="Fulton L."/>
            <person name="Fulton R."/>
            <person name="Godfrey J."/>
            <person name="Minx P."/>
            <person name="Mitreva M."/>
            <person name="Roeseler W."/>
            <person name="Tian H."/>
            <person name="Witte H."/>
            <person name="Yang S.P."/>
            <person name="Wilson R.K."/>
            <person name="Sommer R.J."/>
        </authorList>
    </citation>
    <scope>NUCLEOTIDE SEQUENCE [LARGE SCALE GENOMIC DNA]</scope>
    <source>
        <strain evidence="4">PS312</strain>
    </source>
</reference>
<dbReference type="SUPFAM" id="SSF53720">
    <property type="entry name" value="ALDH-like"/>
    <property type="match status" value="1"/>
</dbReference>
<evidence type="ECO:0000313" key="4">
    <source>
        <dbReference type="Proteomes" id="UP000005239"/>
    </source>
</evidence>
<dbReference type="Proteomes" id="UP000005239">
    <property type="component" value="Unassembled WGS sequence"/>
</dbReference>
<dbReference type="PANTHER" id="PTHR24095">
    <property type="entry name" value="ACETYL-COENZYME A SYNTHETASE"/>
    <property type="match status" value="1"/>
</dbReference>
<dbReference type="InterPro" id="IPR042099">
    <property type="entry name" value="ANL_N_sf"/>
</dbReference>
<evidence type="ECO:0000259" key="1">
    <source>
        <dbReference type="Pfam" id="PF00171"/>
    </source>
</evidence>